<organism evidence="3 4">
    <name type="scientific">Candidatus Cryptobacteroides intestinigallinarum</name>
    <dbReference type="NCBI Taxonomy" id="2840767"/>
    <lineage>
        <taxon>Bacteria</taxon>
        <taxon>Pseudomonadati</taxon>
        <taxon>Bacteroidota</taxon>
        <taxon>Bacteroidia</taxon>
        <taxon>Bacteroidales</taxon>
        <taxon>Candidatus Cryptobacteroides</taxon>
    </lineage>
</organism>
<feature type="compositionally biased region" description="Basic and acidic residues" evidence="1">
    <location>
        <begin position="19"/>
        <end position="30"/>
    </location>
</feature>
<name>A0A9D9N0U1_9BACT</name>
<dbReference type="EMBL" id="JADIMK010000078">
    <property type="protein sequence ID" value="MBO8456271.1"/>
    <property type="molecule type" value="Genomic_DNA"/>
</dbReference>
<evidence type="ECO:0000313" key="4">
    <source>
        <dbReference type="Proteomes" id="UP000823617"/>
    </source>
</evidence>
<dbReference type="Pfam" id="PF19579">
    <property type="entry name" value="FtsL_2"/>
    <property type="match status" value="1"/>
</dbReference>
<evidence type="ECO:0000256" key="2">
    <source>
        <dbReference type="SAM" id="Phobius"/>
    </source>
</evidence>
<feature type="transmembrane region" description="Helical" evidence="2">
    <location>
        <begin position="86"/>
        <end position="105"/>
    </location>
</feature>
<gene>
    <name evidence="3" type="ORF">IAC08_07720</name>
</gene>
<keyword evidence="2" id="KW-0472">Membrane</keyword>
<proteinExistence type="predicted"/>
<dbReference type="Proteomes" id="UP000823617">
    <property type="component" value="Unassembled WGS sequence"/>
</dbReference>
<feature type="region of interest" description="Disordered" evidence="1">
    <location>
        <begin position="19"/>
        <end position="46"/>
    </location>
</feature>
<keyword evidence="2" id="KW-0812">Transmembrane</keyword>
<reference evidence="3" key="2">
    <citation type="journal article" date="2021" name="PeerJ">
        <title>Extensive microbial diversity within the chicken gut microbiome revealed by metagenomics and culture.</title>
        <authorList>
            <person name="Gilroy R."/>
            <person name="Ravi A."/>
            <person name="Getino M."/>
            <person name="Pursley I."/>
            <person name="Horton D.L."/>
            <person name="Alikhan N.F."/>
            <person name="Baker D."/>
            <person name="Gharbi K."/>
            <person name="Hall N."/>
            <person name="Watson M."/>
            <person name="Adriaenssens E.M."/>
            <person name="Foster-Nyarko E."/>
            <person name="Jarju S."/>
            <person name="Secka A."/>
            <person name="Antonio M."/>
            <person name="Oren A."/>
            <person name="Chaudhuri R.R."/>
            <person name="La Ragione R."/>
            <person name="Hildebrand F."/>
            <person name="Pallen M.J."/>
        </authorList>
    </citation>
    <scope>NUCLEOTIDE SEQUENCE</scope>
    <source>
        <strain evidence="3">B1-3475</strain>
    </source>
</reference>
<protein>
    <submittedName>
        <fullName evidence="3">Uncharacterized protein</fullName>
    </submittedName>
</protein>
<evidence type="ECO:0000256" key="1">
    <source>
        <dbReference type="SAM" id="MobiDB-lite"/>
    </source>
</evidence>
<accession>A0A9D9N0U1</accession>
<keyword evidence="2" id="KW-1133">Transmembrane helix</keyword>
<dbReference type="AlphaFoldDB" id="A0A9D9N0U1"/>
<reference evidence="3" key="1">
    <citation type="submission" date="2020-10" db="EMBL/GenBank/DDBJ databases">
        <authorList>
            <person name="Gilroy R."/>
        </authorList>
    </citation>
    <scope>NUCLEOTIDE SEQUENCE</scope>
    <source>
        <strain evidence="3">B1-3475</strain>
    </source>
</reference>
<sequence>MEEIDDIHSAAISQEEHISGMTVEKPDGKEGMGLGPEGDAVQDESTERQSAAKQRFSFRYIFGLLRNSIGAIIQGEFLIRLRFDRYFLHIIYLFFLAVVSIWIKLEIDQTMVRLEESKKELEDYKIYYAQKTCELVELDRLSTVEEMLEKKGSRLTIPEKPADRIAAGKTKK</sequence>
<dbReference type="InterPro" id="IPR045755">
    <property type="entry name" value="FtsL-like"/>
</dbReference>
<comment type="caution">
    <text evidence="3">The sequence shown here is derived from an EMBL/GenBank/DDBJ whole genome shotgun (WGS) entry which is preliminary data.</text>
</comment>
<evidence type="ECO:0000313" key="3">
    <source>
        <dbReference type="EMBL" id="MBO8456271.1"/>
    </source>
</evidence>